<accession>A0AA39TW85</accession>
<comment type="caution">
    <text evidence="1">The sequence shown here is derived from an EMBL/GenBank/DDBJ whole genome shotgun (WGS) entry which is preliminary data.</text>
</comment>
<keyword evidence="2" id="KW-1185">Reference proteome</keyword>
<dbReference type="AlphaFoldDB" id="A0AA39TW85"/>
<evidence type="ECO:0000313" key="1">
    <source>
        <dbReference type="EMBL" id="KAK0471837.1"/>
    </source>
</evidence>
<proteinExistence type="predicted"/>
<gene>
    <name evidence="1" type="ORF">IW261DRAFT_1597120</name>
</gene>
<dbReference type="Proteomes" id="UP001175227">
    <property type="component" value="Unassembled WGS sequence"/>
</dbReference>
<sequence>MKKTETAPFKGFTPIVIVYVAEMYARLLRFYGVEGPLNPVMETLCPYGSSQPFALLRPYNPVNLSLCLAPLNDKGLQLTLHQASLRNRGIRPSHRKFAKELAVNWFGESDGLVFSSFHCCVDKHEMFCKKTSLLKPSAVQDRNPSGFAEILAPDISSSLDA</sequence>
<dbReference type="EMBL" id="JAUEPR010000046">
    <property type="protein sequence ID" value="KAK0471837.1"/>
    <property type="molecule type" value="Genomic_DNA"/>
</dbReference>
<protein>
    <submittedName>
        <fullName evidence="1">Uncharacterized protein</fullName>
    </submittedName>
</protein>
<organism evidence="1 2">
    <name type="scientific">Armillaria novae-zelandiae</name>
    <dbReference type="NCBI Taxonomy" id="153914"/>
    <lineage>
        <taxon>Eukaryota</taxon>
        <taxon>Fungi</taxon>
        <taxon>Dikarya</taxon>
        <taxon>Basidiomycota</taxon>
        <taxon>Agaricomycotina</taxon>
        <taxon>Agaricomycetes</taxon>
        <taxon>Agaricomycetidae</taxon>
        <taxon>Agaricales</taxon>
        <taxon>Marasmiineae</taxon>
        <taxon>Physalacriaceae</taxon>
        <taxon>Armillaria</taxon>
    </lineage>
</organism>
<reference evidence="1" key="1">
    <citation type="submission" date="2023-06" db="EMBL/GenBank/DDBJ databases">
        <authorList>
            <consortium name="Lawrence Berkeley National Laboratory"/>
            <person name="Ahrendt S."/>
            <person name="Sahu N."/>
            <person name="Indic B."/>
            <person name="Wong-Bajracharya J."/>
            <person name="Merenyi Z."/>
            <person name="Ke H.-M."/>
            <person name="Monk M."/>
            <person name="Kocsube S."/>
            <person name="Drula E."/>
            <person name="Lipzen A."/>
            <person name="Balint B."/>
            <person name="Henrissat B."/>
            <person name="Andreopoulos B."/>
            <person name="Martin F.M."/>
            <person name="Harder C.B."/>
            <person name="Rigling D."/>
            <person name="Ford K.L."/>
            <person name="Foster G.D."/>
            <person name="Pangilinan J."/>
            <person name="Papanicolaou A."/>
            <person name="Barry K."/>
            <person name="LaButti K."/>
            <person name="Viragh M."/>
            <person name="Koriabine M."/>
            <person name="Yan M."/>
            <person name="Riley R."/>
            <person name="Champramary S."/>
            <person name="Plett K.L."/>
            <person name="Tsai I.J."/>
            <person name="Slot J."/>
            <person name="Sipos G."/>
            <person name="Plett J."/>
            <person name="Nagy L.G."/>
            <person name="Grigoriev I.V."/>
        </authorList>
    </citation>
    <scope>NUCLEOTIDE SEQUENCE</scope>
    <source>
        <strain evidence="1">ICMP 16352</strain>
    </source>
</reference>
<evidence type="ECO:0000313" key="2">
    <source>
        <dbReference type="Proteomes" id="UP001175227"/>
    </source>
</evidence>
<name>A0AA39TW85_9AGAR</name>